<accession>A0ABX8B7X3</accession>
<dbReference type="PROSITE" id="PS51257">
    <property type="entry name" value="PROKAR_LIPOPROTEIN"/>
    <property type="match status" value="1"/>
</dbReference>
<feature type="compositionally biased region" description="Low complexity" evidence="1">
    <location>
        <begin position="42"/>
        <end position="54"/>
    </location>
</feature>
<gene>
    <name evidence="3" type="ORF">J8C06_01010</name>
</gene>
<evidence type="ECO:0000256" key="1">
    <source>
        <dbReference type="SAM" id="MobiDB-lite"/>
    </source>
</evidence>
<dbReference type="InterPro" id="IPR012467">
    <property type="entry name" value="DUF1684"/>
</dbReference>
<evidence type="ECO:0000256" key="2">
    <source>
        <dbReference type="SAM" id="SignalP"/>
    </source>
</evidence>
<proteinExistence type="predicted"/>
<reference evidence="3 4" key="1">
    <citation type="submission" date="2021-03" db="EMBL/GenBank/DDBJ databases">
        <title>Genomic and phenotypic characterization of Chloracidobacterium isolates provides evidence for multiple species.</title>
        <authorList>
            <person name="Saini M.K."/>
            <person name="Costas A.M.G."/>
            <person name="Tank M."/>
            <person name="Bryant D.A."/>
        </authorList>
    </citation>
    <scope>NUCLEOTIDE SEQUENCE [LARGE SCALE GENOMIC DNA]</scope>
    <source>
        <strain evidence="3 4">BV2-C</strain>
    </source>
</reference>
<dbReference type="Gene3D" id="6.10.250.1680">
    <property type="match status" value="1"/>
</dbReference>
<dbReference type="EMBL" id="CP072648">
    <property type="protein sequence ID" value="QUW03056.1"/>
    <property type="molecule type" value="Genomic_DNA"/>
</dbReference>
<name>A0ABX8B7X3_9BACT</name>
<dbReference type="PANTHER" id="PTHR41913:SF1">
    <property type="entry name" value="DUF1684 DOMAIN-CONTAINING PROTEIN"/>
    <property type="match status" value="1"/>
</dbReference>
<dbReference type="Pfam" id="PF07920">
    <property type="entry name" value="DUF1684"/>
    <property type="match status" value="1"/>
</dbReference>
<dbReference type="Proteomes" id="UP000676506">
    <property type="component" value="Chromosome 1"/>
</dbReference>
<feature type="signal peptide" evidence="2">
    <location>
        <begin position="1"/>
        <end position="24"/>
    </location>
</feature>
<dbReference type="PANTHER" id="PTHR41913">
    <property type="entry name" value="DUF1684 DOMAIN-CONTAINING PROTEIN"/>
    <property type="match status" value="1"/>
</dbReference>
<feature type="region of interest" description="Disordered" evidence="1">
    <location>
        <begin position="29"/>
        <end position="54"/>
    </location>
</feature>
<sequence length="237" mass="25887">MRSRKLWSASLLVGLLGCVTNGCATNAPRPVVSSPPSPVGAPSPTSLPANPLDDPAAPVEVVARAVVAQRQMKDRAFKEDEDSPVPADQRATFTGLAYFPFDAKYRFVATLEPCPQPEVIETETTRPDDTRRYRCAGVFRFTVDGVACRLVALTPDLGVSDAATDLFIPFRDTTAGTQTYPAGRYLQLKRRGDNAYVLDFNQAFNPYCAYGGNYSCPLPPPENHLTVAIRAGEMRWK</sequence>
<evidence type="ECO:0000313" key="3">
    <source>
        <dbReference type="EMBL" id="QUW03056.1"/>
    </source>
</evidence>
<keyword evidence="2" id="KW-0732">Signal</keyword>
<protein>
    <submittedName>
        <fullName evidence="3">DUF1684 domain-containing protein</fullName>
    </submittedName>
</protein>
<keyword evidence="4" id="KW-1185">Reference proteome</keyword>
<organism evidence="3 4">
    <name type="scientific">Chloracidobacterium validum</name>
    <dbReference type="NCBI Taxonomy" id="2821543"/>
    <lineage>
        <taxon>Bacteria</taxon>
        <taxon>Pseudomonadati</taxon>
        <taxon>Acidobacteriota</taxon>
        <taxon>Terriglobia</taxon>
        <taxon>Terriglobales</taxon>
        <taxon>Acidobacteriaceae</taxon>
        <taxon>Chloracidobacterium</taxon>
    </lineage>
</organism>
<feature type="chain" id="PRO_5046916955" evidence="2">
    <location>
        <begin position="25"/>
        <end position="237"/>
    </location>
</feature>
<evidence type="ECO:0000313" key="4">
    <source>
        <dbReference type="Proteomes" id="UP000676506"/>
    </source>
</evidence>